<dbReference type="EMBL" id="UINC01075483">
    <property type="protein sequence ID" value="SVC13706.1"/>
    <property type="molecule type" value="Genomic_DNA"/>
</dbReference>
<reference evidence="1" key="1">
    <citation type="submission" date="2018-05" db="EMBL/GenBank/DDBJ databases">
        <authorList>
            <person name="Lanie J.A."/>
            <person name="Ng W.-L."/>
            <person name="Kazmierczak K.M."/>
            <person name="Andrzejewski T.M."/>
            <person name="Davidsen T.M."/>
            <person name="Wayne K.J."/>
            <person name="Tettelin H."/>
            <person name="Glass J.I."/>
            <person name="Rusch D."/>
            <person name="Podicherti R."/>
            <person name="Tsui H.-C.T."/>
            <person name="Winkler M.E."/>
        </authorList>
    </citation>
    <scope>NUCLEOTIDE SEQUENCE</scope>
</reference>
<name>A0A382JPN5_9ZZZZ</name>
<organism evidence="1">
    <name type="scientific">marine metagenome</name>
    <dbReference type="NCBI Taxonomy" id="408172"/>
    <lineage>
        <taxon>unclassified sequences</taxon>
        <taxon>metagenomes</taxon>
        <taxon>ecological metagenomes</taxon>
    </lineage>
</organism>
<evidence type="ECO:0000313" key="1">
    <source>
        <dbReference type="EMBL" id="SVC13706.1"/>
    </source>
</evidence>
<sequence>MYKKAYYARHYKTLNLNQKGADDDTNIFWTDE</sequence>
<proteinExistence type="predicted"/>
<gene>
    <name evidence="1" type="ORF">METZ01_LOCUS266560</name>
</gene>
<accession>A0A382JPN5</accession>
<protein>
    <submittedName>
        <fullName evidence="1">Uncharacterized protein</fullName>
    </submittedName>
</protein>
<dbReference type="AlphaFoldDB" id="A0A382JPN5"/>